<evidence type="ECO:0000313" key="1">
    <source>
        <dbReference type="EMBL" id="PKI76647.1"/>
    </source>
</evidence>
<reference evidence="1 2" key="1">
    <citation type="submission" date="2017-11" db="EMBL/GenBank/DDBJ databases">
        <title>De-novo sequencing of pomegranate (Punica granatum L.) genome.</title>
        <authorList>
            <person name="Akparov Z."/>
            <person name="Amiraslanov A."/>
            <person name="Hajiyeva S."/>
            <person name="Abbasov M."/>
            <person name="Kaur K."/>
            <person name="Hamwieh A."/>
            <person name="Solovyev V."/>
            <person name="Salamov A."/>
            <person name="Braich B."/>
            <person name="Kosarev P."/>
            <person name="Mahmoud A."/>
            <person name="Hajiyev E."/>
            <person name="Babayeva S."/>
            <person name="Izzatullayeva V."/>
            <person name="Mammadov A."/>
            <person name="Mammadov A."/>
            <person name="Sharifova S."/>
            <person name="Ojaghi J."/>
            <person name="Eynullazada K."/>
            <person name="Bayramov B."/>
            <person name="Abdulazimova A."/>
            <person name="Shahmuradov I."/>
        </authorList>
    </citation>
    <scope>NUCLEOTIDE SEQUENCE [LARGE SCALE GENOMIC DNA]</scope>
    <source>
        <strain evidence="2">cv. AG2017</strain>
        <tissue evidence="1">Leaf</tissue>
    </source>
</reference>
<gene>
    <name evidence="1" type="ORF">CRG98_002956</name>
</gene>
<name>A0A2I0L7H5_PUNGR</name>
<dbReference type="AlphaFoldDB" id="A0A2I0L7H5"/>
<keyword evidence="2" id="KW-1185">Reference proteome</keyword>
<dbReference type="Proteomes" id="UP000233551">
    <property type="component" value="Unassembled WGS sequence"/>
</dbReference>
<comment type="caution">
    <text evidence="1">The sequence shown here is derived from an EMBL/GenBank/DDBJ whole genome shotgun (WGS) entry which is preliminary data.</text>
</comment>
<organism evidence="1 2">
    <name type="scientific">Punica granatum</name>
    <name type="common">Pomegranate</name>
    <dbReference type="NCBI Taxonomy" id="22663"/>
    <lineage>
        <taxon>Eukaryota</taxon>
        <taxon>Viridiplantae</taxon>
        <taxon>Streptophyta</taxon>
        <taxon>Embryophyta</taxon>
        <taxon>Tracheophyta</taxon>
        <taxon>Spermatophyta</taxon>
        <taxon>Magnoliopsida</taxon>
        <taxon>eudicotyledons</taxon>
        <taxon>Gunneridae</taxon>
        <taxon>Pentapetalae</taxon>
        <taxon>rosids</taxon>
        <taxon>malvids</taxon>
        <taxon>Myrtales</taxon>
        <taxon>Lythraceae</taxon>
        <taxon>Punica</taxon>
    </lineage>
</organism>
<evidence type="ECO:0000313" key="2">
    <source>
        <dbReference type="Proteomes" id="UP000233551"/>
    </source>
</evidence>
<dbReference type="EMBL" id="PGOL01000111">
    <property type="protein sequence ID" value="PKI76647.1"/>
    <property type="molecule type" value="Genomic_DNA"/>
</dbReference>
<protein>
    <submittedName>
        <fullName evidence="1">Uncharacterized protein</fullName>
    </submittedName>
</protein>
<accession>A0A2I0L7H5</accession>
<sequence length="136" mass="14790">MDQWEILSSNAGDTHLQESGHHHTRVVRPRLGATQVYSPRVWVDKSSRPREGSRSRVPRGQWPRQRVGWAHSSVGGTTVLVTPAAGGLGSAYVVVVFADGGLGPRCWSSLGARREVSIVLIVALQGSDYLIVGYFL</sequence>
<proteinExistence type="predicted"/>